<name>A0A1H3EA24_9FLAO</name>
<sequence length="119" mass="13736">MSLKQSEKLRLNDTQVQYGGWDDDGYRKILYNGVFYSGYLVLDRNPDGSVAFEKEYKNGSHIGWDNEYNQEEKLIRTTLTVGETSLAFYEYDINGNQVAGGKLTDDGYYQKMVSKYKLD</sequence>
<proteinExistence type="predicted"/>
<dbReference type="Proteomes" id="UP000198569">
    <property type="component" value="Unassembled WGS sequence"/>
</dbReference>
<keyword evidence="2" id="KW-1185">Reference proteome</keyword>
<dbReference type="AlphaFoldDB" id="A0A1H3EA24"/>
<protein>
    <recommendedName>
        <fullName evidence="3">MORN repeat variant</fullName>
    </recommendedName>
</protein>
<dbReference type="OrthoDB" id="1355029at2"/>
<evidence type="ECO:0000313" key="2">
    <source>
        <dbReference type="Proteomes" id="UP000198569"/>
    </source>
</evidence>
<gene>
    <name evidence="1" type="ORF">SAMN05444338_11488</name>
</gene>
<organism evidence="1 2">
    <name type="scientific">Flavobacterium degerlachei</name>
    <dbReference type="NCBI Taxonomy" id="229203"/>
    <lineage>
        <taxon>Bacteria</taxon>
        <taxon>Pseudomonadati</taxon>
        <taxon>Bacteroidota</taxon>
        <taxon>Flavobacteriia</taxon>
        <taxon>Flavobacteriales</taxon>
        <taxon>Flavobacteriaceae</taxon>
        <taxon>Flavobacterium</taxon>
    </lineage>
</organism>
<dbReference type="STRING" id="229203.SAMN05444338_11488"/>
<dbReference type="RefSeq" id="WP_091434361.1">
    <property type="nucleotide sequence ID" value="NZ_FNMV01000014.1"/>
</dbReference>
<evidence type="ECO:0000313" key="1">
    <source>
        <dbReference type="EMBL" id="SDX75556.1"/>
    </source>
</evidence>
<accession>A0A1H3EA24</accession>
<reference evidence="2" key="1">
    <citation type="submission" date="2016-10" db="EMBL/GenBank/DDBJ databases">
        <authorList>
            <person name="Varghese N."/>
            <person name="Submissions S."/>
        </authorList>
    </citation>
    <scope>NUCLEOTIDE SEQUENCE [LARGE SCALE GENOMIC DNA]</scope>
    <source>
        <strain evidence="2">DSM 15718</strain>
    </source>
</reference>
<dbReference type="EMBL" id="FNMV01000014">
    <property type="protein sequence ID" value="SDX75556.1"/>
    <property type="molecule type" value="Genomic_DNA"/>
</dbReference>
<evidence type="ECO:0008006" key="3">
    <source>
        <dbReference type="Google" id="ProtNLM"/>
    </source>
</evidence>